<dbReference type="Proteomes" id="UP000596742">
    <property type="component" value="Unassembled WGS sequence"/>
</dbReference>
<dbReference type="InterPro" id="IPR040560">
    <property type="entry name" value="SYCP2_SLD"/>
</dbReference>
<dbReference type="OrthoDB" id="10256849at2759"/>
<keyword evidence="3" id="KW-1185">Reference proteome</keyword>
<dbReference type="PANTHER" id="PTHR15607:SF18">
    <property type="entry name" value="SYNAPTONEMAL COMPLEX PROTEIN 2-LIKE ISOFORM X1"/>
    <property type="match status" value="1"/>
</dbReference>
<protein>
    <submittedName>
        <fullName evidence="2">Synaptonemal complex protein 2</fullName>
    </submittedName>
</protein>
<reference evidence="2" key="1">
    <citation type="submission" date="2018-11" db="EMBL/GenBank/DDBJ databases">
        <authorList>
            <person name="Alioto T."/>
            <person name="Alioto T."/>
        </authorList>
    </citation>
    <scope>NUCLEOTIDE SEQUENCE</scope>
</reference>
<comment type="caution">
    <text evidence="2">The sequence shown here is derived from an EMBL/GenBank/DDBJ whole genome shotgun (WGS) entry which is preliminary data.</text>
</comment>
<sequence>MLKEIVDLKSWVNSGDVSCSDLNTKTTVCKAVSLHILEGPFQHEDLQDLLLILQDIGRAGVAFTEFIISEEFLQMIIQEAVQYLKQECKTEKSDEMYVLMEQFFDAINILSESSAEAKASLVQKFCQLYLDSLLQNEAADFRHRLEILRSMNVLLEDAPCSIKEALLSSQFIKPSLKKLSTLLNEIGDYEFQVCISECLFRIIPKKVRDQTISTVFKNQARRKDFLVIRDNEFETDCRIFLNKLNASLKKSNRVFSVPCNKAWLGDKELHKPDDPNYETFWVDFNAGSERLTVFCGSYNSSEVRNIVKQVMIMLKKRFVEVEII</sequence>
<proteinExistence type="predicted"/>
<dbReference type="AlphaFoldDB" id="A0A8B6GUX1"/>
<evidence type="ECO:0000259" key="1">
    <source>
        <dbReference type="Pfam" id="PF18584"/>
    </source>
</evidence>
<dbReference type="PANTHER" id="PTHR15607">
    <property type="entry name" value="SYNAPTONEMAL COMPLEX PROTEIN-RELATED"/>
    <property type="match status" value="1"/>
</dbReference>
<organism evidence="2 3">
    <name type="scientific">Mytilus galloprovincialis</name>
    <name type="common">Mediterranean mussel</name>
    <dbReference type="NCBI Taxonomy" id="29158"/>
    <lineage>
        <taxon>Eukaryota</taxon>
        <taxon>Metazoa</taxon>
        <taxon>Spiralia</taxon>
        <taxon>Lophotrochozoa</taxon>
        <taxon>Mollusca</taxon>
        <taxon>Bivalvia</taxon>
        <taxon>Autobranchia</taxon>
        <taxon>Pteriomorphia</taxon>
        <taxon>Mytilida</taxon>
        <taxon>Mytiloidea</taxon>
        <taxon>Mytilidae</taxon>
        <taxon>Mytilinae</taxon>
        <taxon>Mytilus</taxon>
    </lineage>
</organism>
<dbReference type="InterPro" id="IPR016024">
    <property type="entry name" value="ARM-type_fold"/>
</dbReference>
<dbReference type="SUPFAM" id="SSF48371">
    <property type="entry name" value="ARM repeat"/>
    <property type="match status" value="1"/>
</dbReference>
<accession>A0A8B6GUX1</accession>
<name>A0A8B6GUX1_MYTGA</name>
<evidence type="ECO:0000313" key="2">
    <source>
        <dbReference type="EMBL" id="VDI69273.1"/>
    </source>
</evidence>
<gene>
    <name evidence="2" type="ORF">MGAL_10B060514</name>
</gene>
<feature type="domain" description="Synaptonemal complex protein 2 Spt16M-like" evidence="1">
    <location>
        <begin position="254"/>
        <end position="307"/>
    </location>
</feature>
<dbReference type="Pfam" id="PF18584">
    <property type="entry name" value="SYCP2_SLD"/>
    <property type="match status" value="1"/>
</dbReference>
<evidence type="ECO:0000313" key="3">
    <source>
        <dbReference type="Proteomes" id="UP000596742"/>
    </source>
</evidence>
<dbReference type="EMBL" id="UYJE01009014">
    <property type="protein sequence ID" value="VDI69273.1"/>
    <property type="molecule type" value="Genomic_DNA"/>
</dbReference>
<dbReference type="InterPro" id="IPR024835">
    <property type="entry name" value="SYCP2-like"/>
</dbReference>